<dbReference type="STRING" id="383372.Rcas_1931"/>
<dbReference type="HOGENOM" id="CLU_031945_0_0_0"/>
<dbReference type="InterPro" id="IPR008571">
    <property type="entry name" value="HerA-like"/>
</dbReference>
<dbReference type="Proteomes" id="UP000000263">
    <property type="component" value="Chromosome"/>
</dbReference>
<dbReference type="SUPFAM" id="SSF52540">
    <property type="entry name" value="P-loop containing nucleoside triphosphate hydrolases"/>
    <property type="match status" value="1"/>
</dbReference>
<sequence>MRPLRETREALSLRSTAASSVAAPIAVIGSPNSTTHFTVDILETARDRALDHAWVVFEVTERFNGKAYRKRALCQLGGIVTRNRWHEDPVIRAVIKRQGALPALSGESDLTAAQLSALGVFLLDEQGRVVRRTTLSTPPPSGTLVYPADAATLQDLVHTEPGIFYAGQSPGDGLPVPLTLRHFGPTEQGGFGEAVMLGIFGQTRSGKSILAAQLLAGFAANPHMGILVIDPQGEFGRDRFAAGDHRVDFSIRRLLAGLRRRREVITLTTDDVAMEGAEAFTELLRRAGFFDSLGFKGANKEREAAERLAGMLAELADSSGRRRPIRDLTAADLPLLVKDLARFADVIYATRPGTVPGEGQRAADVLARYHLDEARLRRLWDETLRRFRTEPDRRQPLSQVIQQVLADHAIVILSFAQENVAETPYFLLNEILTRLRQVIHRSFQDGRASNALVLLDEAHLFAGEHADDTGDGARTRSLLAQSIRMTGKYGVGWMFITQTLHDFDKTILRQLQVKIFGQGFKLGADREYVETELGREGFARYCSLPDPKRTGRYTFMVTGPIVALGSLGTPLVLQGFRSVDDLMRANGHVFDVGGA</sequence>
<evidence type="ECO:0000313" key="3">
    <source>
        <dbReference type="Proteomes" id="UP000000263"/>
    </source>
</evidence>
<feature type="domain" description="Helicase HerA central" evidence="1">
    <location>
        <begin position="197"/>
        <end position="239"/>
    </location>
</feature>
<name>A7NKK0_ROSCS</name>
<gene>
    <name evidence="2" type="ordered locus">Rcas_1931</name>
</gene>
<proteinExistence type="predicted"/>
<dbReference type="RefSeq" id="WP_012120444.1">
    <property type="nucleotide sequence ID" value="NC_009767.1"/>
</dbReference>
<organism evidence="2 3">
    <name type="scientific">Roseiflexus castenholzii (strain DSM 13941 / HLO8)</name>
    <dbReference type="NCBI Taxonomy" id="383372"/>
    <lineage>
        <taxon>Bacteria</taxon>
        <taxon>Bacillati</taxon>
        <taxon>Chloroflexota</taxon>
        <taxon>Chloroflexia</taxon>
        <taxon>Chloroflexales</taxon>
        <taxon>Roseiflexineae</taxon>
        <taxon>Roseiflexaceae</taxon>
        <taxon>Roseiflexus</taxon>
    </lineage>
</organism>
<dbReference type="PANTHER" id="PTHR42957:SF1">
    <property type="entry name" value="HELICASE MJ1565-RELATED"/>
    <property type="match status" value="1"/>
</dbReference>
<evidence type="ECO:0000259" key="1">
    <source>
        <dbReference type="Pfam" id="PF01935"/>
    </source>
</evidence>
<dbReference type="eggNOG" id="COG0433">
    <property type="taxonomic scope" value="Bacteria"/>
</dbReference>
<dbReference type="InterPro" id="IPR002789">
    <property type="entry name" value="HerA_central"/>
</dbReference>
<protein>
    <recommendedName>
        <fullName evidence="1">Helicase HerA central domain-containing protein</fullName>
    </recommendedName>
</protein>
<dbReference type="Gene3D" id="3.40.50.300">
    <property type="entry name" value="P-loop containing nucleotide triphosphate hydrolases"/>
    <property type="match status" value="2"/>
</dbReference>
<dbReference type="InterPro" id="IPR027417">
    <property type="entry name" value="P-loop_NTPase"/>
</dbReference>
<keyword evidence="3" id="KW-1185">Reference proteome</keyword>
<accession>A7NKK0</accession>
<dbReference type="Pfam" id="PF01935">
    <property type="entry name" value="DUF87"/>
    <property type="match status" value="1"/>
</dbReference>
<evidence type="ECO:0000313" key="2">
    <source>
        <dbReference type="EMBL" id="ABU58020.1"/>
    </source>
</evidence>
<dbReference type="EMBL" id="CP000804">
    <property type="protein sequence ID" value="ABU58020.1"/>
    <property type="molecule type" value="Genomic_DNA"/>
</dbReference>
<dbReference type="OrthoDB" id="9806951at2"/>
<dbReference type="KEGG" id="rca:Rcas_1931"/>
<dbReference type="PANTHER" id="PTHR42957">
    <property type="entry name" value="HELICASE MJ1565-RELATED"/>
    <property type="match status" value="1"/>
</dbReference>
<dbReference type="AlphaFoldDB" id="A7NKK0"/>
<reference evidence="2 3" key="1">
    <citation type="submission" date="2007-08" db="EMBL/GenBank/DDBJ databases">
        <title>Complete sequence of Roseiflexus castenholzii DSM 13941.</title>
        <authorList>
            <consortium name="US DOE Joint Genome Institute"/>
            <person name="Copeland A."/>
            <person name="Lucas S."/>
            <person name="Lapidus A."/>
            <person name="Barry K."/>
            <person name="Glavina del Rio T."/>
            <person name="Dalin E."/>
            <person name="Tice H."/>
            <person name="Pitluck S."/>
            <person name="Thompson L.S."/>
            <person name="Brettin T."/>
            <person name="Bruce D."/>
            <person name="Detter J.C."/>
            <person name="Han C."/>
            <person name="Tapia R."/>
            <person name="Schmutz J."/>
            <person name="Larimer F."/>
            <person name="Land M."/>
            <person name="Hauser L."/>
            <person name="Kyrpides N."/>
            <person name="Mikhailova N."/>
            <person name="Bryant D.A."/>
            <person name="Hanada S."/>
            <person name="Tsukatani Y."/>
            <person name="Richardson P."/>
        </authorList>
    </citation>
    <scope>NUCLEOTIDE SEQUENCE [LARGE SCALE GENOMIC DNA]</scope>
    <source>
        <strain evidence="3">DSM 13941 / HLO8</strain>
    </source>
</reference>